<dbReference type="PRINTS" id="PR00018">
    <property type="entry name" value="KRINGLE"/>
</dbReference>
<dbReference type="CDD" id="cd00108">
    <property type="entry name" value="KR"/>
    <property type="match status" value="1"/>
</dbReference>
<evidence type="ECO:0000256" key="3">
    <source>
        <dbReference type="PROSITE-ProRule" id="PRU00121"/>
    </source>
</evidence>
<dbReference type="EC" id="3.4.24.-" evidence="5"/>
<dbReference type="PANTHER" id="PTHR10127">
    <property type="entry name" value="DISCOIDIN, CUB, EGF, LAMININ , AND ZINC METALLOPROTEASE DOMAIN CONTAINING"/>
    <property type="match status" value="1"/>
</dbReference>
<dbReference type="SMART" id="SM00130">
    <property type="entry name" value="KR"/>
    <property type="match status" value="1"/>
</dbReference>
<name>A0ABM0M2D5_SACKO</name>
<keyword evidence="4 5" id="KW-0645">Protease</keyword>
<dbReference type="RefSeq" id="XP_006814176.1">
    <property type="nucleotide sequence ID" value="XM_006814113.1"/>
</dbReference>
<dbReference type="CDD" id="cd04280">
    <property type="entry name" value="ZnMc_astacin_like"/>
    <property type="match status" value="1"/>
</dbReference>
<dbReference type="PANTHER" id="PTHR10127:SF775">
    <property type="entry name" value="METALLOENDOPEPTIDASE"/>
    <property type="match status" value="1"/>
</dbReference>
<dbReference type="Gene3D" id="3.40.390.10">
    <property type="entry name" value="Collagenase (Catalytic Domain)"/>
    <property type="match status" value="1"/>
</dbReference>
<gene>
    <name evidence="9" type="primary">LOC100371096</name>
</gene>
<dbReference type="Pfam" id="PF00051">
    <property type="entry name" value="Kringle"/>
    <property type="match status" value="1"/>
</dbReference>
<evidence type="ECO:0000259" key="6">
    <source>
        <dbReference type="PROSITE" id="PS50070"/>
    </source>
</evidence>
<dbReference type="SMART" id="SM00235">
    <property type="entry name" value="ZnMc"/>
    <property type="match status" value="1"/>
</dbReference>
<dbReference type="InterPro" id="IPR024079">
    <property type="entry name" value="MetalloPept_cat_dom_sf"/>
</dbReference>
<dbReference type="Pfam" id="PF01400">
    <property type="entry name" value="Astacin"/>
    <property type="match status" value="1"/>
</dbReference>
<feature type="binding site" evidence="4">
    <location>
        <position position="187"/>
    </location>
    <ligand>
        <name>Zn(2+)</name>
        <dbReference type="ChEBI" id="CHEBI:29105"/>
        <note>catalytic</note>
    </ligand>
</feature>
<dbReference type="PROSITE" id="PS50070">
    <property type="entry name" value="KRINGLE_2"/>
    <property type="match status" value="1"/>
</dbReference>
<dbReference type="SUPFAM" id="SSF57440">
    <property type="entry name" value="Kringle-like"/>
    <property type="match status" value="1"/>
</dbReference>
<feature type="domain" description="Peptidase M12A" evidence="7">
    <location>
        <begin position="85"/>
        <end position="283"/>
    </location>
</feature>
<accession>A0ABM0M2D5</accession>
<dbReference type="InterPro" id="IPR018056">
    <property type="entry name" value="Kringle_CS"/>
</dbReference>
<feature type="active site" evidence="4">
    <location>
        <position position="178"/>
    </location>
</feature>
<comment type="caution">
    <text evidence="3">Lacks conserved residue(s) required for the propagation of feature annotation.</text>
</comment>
<dbReference type="PRINTS" id="PR00480">
    <property type="entry name" value="ASTACIN"/>
</dbReference>
<organism evidence="8 9">
    <name type="scientific">Saccoglossus kowalevskii</name>
    <name type="common">Acorn worm</name>
    <dbReference type="NCBI Taxonomy" id="10224"/>
    <lineage>
        <taxon>Eukaryota</taxon>
        <taxon>Metazoa</taxon>
        <taxon>Hemichordata</taxon>
        <taxon>Enteropneusta</taxon>
        <taxon>Harrimaniidae</taxon>
        <taxon>Saccoglossus</taxon>
    </lineage>
</organism>
<dbReference type="InterPro" id="IPR013806">
    <property type="entry name" value="Kringle-like"/>
</dbReference>
<dbReference type="Gene3D" id="2.40.20.10">
    <property type="entry name" value="Plasminogen Kringle 4"/>
    <property type="match status" value="1"/>
</dbReference>
<keyword evidence="4 5" id="KW-0378">Hydrolase</keyword>
<keyword evidence="8" id="KW-1185">Reference proteome</keyword>
<keyword evidence="2" id="KW-1015">Disulfide bond</keyword>
<dbReference type="PROSITE" id="PS00021">
    <property type="entry name" value="KRINGLE_1"/>
    <property type="match status" value="1"/>
</dbReference>
<feature type="domain" description="Kringle" evidence="6">
    <location>
        <begin position="293"/>
        <end position="376"/>
    </location>
</feature>
<dbReference type="InterPro" id="IPR034035">
    <property type="entry name" value="Astacin-like_dom"/>
</dbReference>
<keyword evidence="1 3" id="KW-0420">Kringle</keyword>
<comment type="cofactor">
    <cofactor evidence="4 5">
        <name>Zn(2+)</name>
        <dbReference type="ChEBI" id="CHEBI:29105"/>
    </cofactor>
    <text evidence="4 5">Binds 1 zinc ion per subunit.</text>
</comment>
<dbReference type="PROSITE" id="PS51864">
    <property type="entry name" value="ASTACIN"/>
    <property type="match status" value="1"/>
</dbReference>
<feature type="binding site" evidence="4">
    <location>
        <position position="177"/>
    </location>
    <ligand>
        <name>Zn(2+)</name>
        <dbReference type="ChEBI" id="CHEBI:29105"/>
        <note>catalytic</note>
    </ligand>
</feature>
<evidence type="ECO:0000313" key="8">
    <source>
        <dbReference type="Proteomes" id="UP000694865"/>
    </source>
</evidence>
<feature type="binding site" evidence="4">
    <location>
        <position position="181"/>
    </location>
    <ligand>
        <name>Zn(2+)</name>
        <dbReference type="ChEBI" id="CHEBI:29105"/>
        <note>catalytic</note>
    </ligand>
</feature>
<keyword evidence="4 5" id="KW-0479">Metal-binding</keyword>
<keyword evidence="4 5" id="KW-0482">Metalloprotease</keyword>
<evidence type="ECO:0000313" key="9">
    <source>
        <dbReference type="RefSeq" id="XP_006814176.1"/>
    </source>
</evidence>
<dbReference type="Proteomes" id="UP000694865">
    <property type="component" value="Unplaced"/>
</dbReference>
<protein>
    <recommendedName>
        <fullName evidence="5">Metalloendopeptidase</fullName>
        <ecNumber evidence="5">3.4.24.-</ecNumber>
    </recommendedName>
</protein>
<dbReference type="InterPro" id="IPR001506">
    <property type="entry name" value="Peptidase_M12A"/>
</dbReference>
<evidence type="ECO:0000256" key="1">
    <source>
        <dbReference type="ARBA" id="ARBA00022572"/>
    </source>
</evidence>
<evidence type="ECO:0000256" key="4">
    <source>
        <dbReference type="PROSITE-ProRule" id="PRU01211"/>
    </source>
</evidence>
<proteinExistence type="predicted"/>
<keyword evidence="4 5" id="KW-0862">Zinc</keyword>
<dbReference type="SUPFAM" id="SSF55486">
    <property type="entry name" value="Metalloproteases ('zincins'), catalytic domain"/>
    <property type="match status" value="1"/>
</dbReference>
<evidence type="ECO:0000256" key="2">
    <source>
        <dbReference type="ARBA" id="ARBA00023157"/>
    </source>
</evidence>
<dbReference type="InterPro" id="IPR038178">
    <property type="entry name" value="Kringle_sf"/>
</dbReference>
<evidence type="ECO:0000259" key="7">
    <source>
        <dbReference type="PROSITE" id="PS51864"/>
    </source>
</evidence>
<dbReference type="InterPro" id="IPR000001">
    <property type="entry name" value="Kringle"/>
</dbReference>
<dbReference type="GeneID" id="100371096"/>
<dbReference type="InterPro" id="IPR006026">
    <property type="entry name" value="Peptidase_Metallo"/>
</dbReference>
<evidence type="ECO:0000256" key="5">
    <source>
        <dbReference type="RuleBase" id="RU361183"/>
    </source>
</evidence>
<sequence>MARFGKRSYYVKINLHVVEMYICACPKFLAREGLCPKRKPGGPLMDGSGVPYVPIPKKYESPFFEGDIVVKKGPRAALKGRRNRRALTRSRKLLWKNGNVPYQAHRDLNDAAKIAIQQAIAHWENKTCLKFHKKLDEDHDYIHFVPDYGCWSYVGRQGGKQRLSVGNGCEHMGTVAHEIGHALGFWHEQSRLDRDKYVHVVDSNVIPGAEENFGRLEKEETKSRNFAYDYNSIMHYGTTYFSRNGKPTLEVKKRGKKSWVHLGQRVALSELDIAQARELYGCNKRQTRPKCIPSENNDGREYRGNLDYTTELITCQKWSSQWPHEHNYFSNDTVKDSKRGIGDHNYCRNPVGRRAKPWCFTTRKDIKWQYCDIIIC</sequence>
<reference evidence="9" key="1">
    <citation type="submission" date="2025-08" db="UniProtKB">
        <authorList>
            <consortium name="RefSeq"/>
        </authorList>
    </citation>
    <scope>IDENTIFICATION</scope>
    <source>
        <tissue evidence="9">Testes</tissue>
    </source>
</reference>